<sequence>MKIIRFLFIFCFVASTVLSFPLKGVKKGDVIDFSKFESSHPKFEQSVKDKKLKLILFWRSDKGLSVKVAKTFVRLCSRKDLDCYSLDLKGAQKEEILKILGKVNNNFFIVNYKGDAILDFGIYTLPVTVFLDKNDKVLNAIGYEGQYFVKVGRYIKYLTGEISKEEYEKFQNVTKIVRKKSILPDINFIKKLIKDGQKDDALQKLESLNKKGINDFEKVKLAEVLILLGKNQEAFELLKPISNKFIDAKFYIGLALYNLDNLDKALDYLVSIEKIYPNKGRLYYLLGKIYKKKGDYEKACGYFEKACDKEFIN</sequence>
<accession>A0A5A8F4M7</accession>
<dbReference type="Gene3D" id="3.40.30.10">
    <property type="entry name" value="Glutaredoxin"/>
    <property type="match status" value="1"/>
</dbReference>
<dbReference type="Pfam" id="PF13174">
    <property type="entry name" value="TPR_6"/>
    <property type="match status" value="1"/>
</dbReference>
<proteinExistence type="predicted"/>
<dbReference type="Proteomes" id="UP000322876">
    <property type="component" value="Unassembled WGS sequence"/>
</dbReference>
<dbReference type="RefSeq" id="WP_149265677.1">
    <property type="nucleotide sequence ID" value="NZ_VFJB01000003.1"/>
</dbReference>
<dbReference type="SUPFAM" id="SSF52833">
    <property type="entry name" value="Thioredoxin-like"/>
    <property type="match status" value="1"/>
</dbReference>
<reference evidence="1 2" key="1">
    <citation type="submission" date="2019-06" db="EMBL/GenBank/DDBJ databases">
        <title>Genomic insights into carbon and energy metabolism of Deferribacter autotrophicus revealed new metabolic traits in the phylum Deferribacteres.</title>
        <authorList>
            <person name="Slobodkin A.I."/>
            <person name="Slobodkina G.B."/>
            <person name="Allioux M."/>
            <person name="Alain K."/>
            <person name="Jebbar M."/>
            <person name="Shadrin V."/>
            <person name="Kublanov I.V."/>
            <person name="Toshchakov S.V."/>
            <person name="Bonch-Osmolovskaya E.A."/>
        </authorList>
    </citation>
    <scope>NUCLEOTIDE SEQUENCE [LARGE SCALE GENOMIC DNA]</scope>
    <source>
        <strain evidence="1 2">SL50</strain>
    </source>
</reference>
<dbReference type="AlphaFoldDB" id="A0A5A8F4M7"/>
<gene>
    <name evidence="1" type="ORF">FHQ18_02935</name>
</gene>
<dbReference type="Pfam" id="PF13181">
    <property type="entry name" value="TPR_8"/>
    <property type="match status" value="1"/>
</dbReference>
<organism evidence="1 2">
    <name type="scientific">Deferribacter autotrophicus</name>
    <dbReference type="NCBI Taxonomy" id="500465"/>
    <lineage>
        <taxon>Bacteria</taxon>
        <taxon>Pseudomonadati</taxon>
        <taxon>Deferribacterota</taxon>
        <taxon>Deferribacteres</taxon>
        <taxon>Deferribacterales</taxon>
        <taxon>Deferribacteraceae</taxon>
        <taxon>Deferribacter</taxon>
    </lineage>
</organism>
<comment type="caution">
    <text evidence="1">The sequence shown here is derived from an EMBL/GenBank/DDBJ whole genome shotgun (WGS) entry which is preliminary data.</text>
</comment>
<dbReference type="SMART" id="SM00028">
    <property type="entry name" value="TPR"/>
    <property type="match status" value="2"/>
</dbReference>
<dbReference type="PROSITE" id="PS50293">
    <property type="entry name" value="TPR_REGION"/>
    <property type="match status" value="1"/>
</dbReference>
<dbReference type="SUPFAM" id="SSF48452">
    <property type="entry name" value="TPR-like"/>
    <property type="match status" value="1"/>
</dbReference>
<evidence type="ECO:0000313" key="1">
    <source>
        <dbReference type="EMBL" id="KAA0258917.1"/>
    </source>
</evidence>
<dbReference type="EMBL" id="VFJB01000003">
    <property type="protein sequence ID" value="KAA0258917.1"/>
    <property type="molecule type" value="Genomic_DNA"/>
</dbReference>
<keyword evidence="2" id="KW-1185">Reference proteome</keyword>
<dbReference type="Gene3D" id="1.25.40.10">
    <property type="entry name" value="Tetratricopeptide repeat domain"/>
    <property type="match status" value="1"/>
</dbReference>
<protein>
    <submittedName>
        <fullName evidence="1">Tetratricopeptide repeat protein</fullName>
    </submittedName>
</protein>
<dbReference type="OrthoDB" id="9781245at2"/>
<name>A0A5A8F4M7_9BACT</name>
<evidence type="ECO:0000313" key="2">
    <source>
        <dbReference type="Proteomes" id="UP000322876"/>
    </source>
</evidence>
<dbReference type="InterPro" id="IPR011990">
    <property type="entry name" value="TPR-like_helical_dom_sf"/>
</dbReference>
<dbReference type="InterPro" id="IPR019734">
    <property type="entry name" value="TPR_rpt"/>
</dbReference>
<dbReference type="InterPro" id="IPR036249">
    <property type="entry name" value="Thioredoxin-like_sf"/>
</dbReference>